<organism evidence="2">
    <name type="scientific">freshwater metagenome</name>
    <dbReference type="NCBI Taxonomy" id="449393"/>
    <lineage>
        <taxon>unclassified sequences</taxon>
        <taxon>metagenomes</taxon>
        <taxon>ecological metagenomes</taxon>
    </lineage>
</organism>
<dbReference type="AlphaFoldDB" id="A0A6J6DC20"/>
<accession>A0A6J6DC20</accession>
<name>A0A6J6DC20_9ZZZZ</name>
<dbReference type="Pfam" id="PF13385">
    <property type="entry name" value="Laminin_G_3"/>
    <property type="match status" value="1"/>
</dbReference>
<dbReference type="InterPro" id="IPR015919">
    <property type="entry name" value="Cadherin-like_sf"/>
</dbReference>
<dbReference type="EMBL" id="CAEZTL010000006">
    <property type="protein sequence ID" value="CAB4561501.1"/>
    <property type="molecule type" value="Genomic_DNA"/>
</dbReference>
<evidence type="ECO:0000259" key="1">
    <source>
        <dbReference type="PROSITE" id="PS50268"/>
    </source>
</evidence>
<dbReference type="GO" id="GO:0007156">
    <property type="term" value="P:homophilic cell adhesion via plasma membrane adhesion molecules"/>
    <property type="evidence" value="ECO:0007669"/>
    <property type="project" value="InterPro"/>
</dbReference>
<feature type="domain" description="Cadherin" evidence="1">
    <location>
        <begin position="519"/>
        <end position="626"/>
    </location>
</feature>
<gene>
    <name evidence="2" type="ORF">UFOPK1683_00131</name>
</gene>
<dbReference type="InterPro" id="IPR002126">
    <property type="entry name" value="Cadherin-like_dom"/>
</dbReference>
<dbReference type="SUPFAM" id="SSF49899">
    <property type="entry name" value="Concanavalin A-like lectins/glucanases"/>
    <property type="match status" value="1"/>
</dbReference>
<dbReference type="GO" id="GO:0005509">
    <property type="term" value="F:calcium ion binding"/>
    <property type="evidence" value="ECO:0007669"/>
    <property type="project" value="InterPro"/>
</dbReference>
<dbReference type="Gene3D" id="2.60.120.200">
    <property type="match status" value="1"/>
</dbReference>
<dbReference type="InterPro" id="IPR013320">
    <property type="entry name" value="ConA-like_dom_sf"/>
</dbReference>
<protein>
    <submittedName>
        <fullName evidence="2">Unannotated protein</fullName>
    </submittedName>
</protein>
<dbReference type="Gene3D" id="2.60.40.60">
    <property type="entry name" value="Cadherins"/>
    <property type="match status" value="1"/>
</dbReference>
<proteinExistence type="predicted"/>
<sequence>MRKSSLIVFAIVGLSLLQGIENPSTAKAALATSGLALNLDASVAGSFTSGTWQDQSGNSRNATAVNSPTYDATDGSFTFNGTNQYFNLGNILNFTSAFSIEVTFMPNSITGNQMIVARQNSGIAGNYFVGMAGAKANHYVESSPWGLLSSSNLNVGTKYTSTLVYDSAKAITPYLNGVQDGTKTTFSGNLFTNSINLQIGAGLNSNSASDFFNGKIYSVRIYNRALSSAEVSENYVESTRIVLSNWAGATGCTFNGSQRHGTKIYAGTTSTITKVRLQIEFNSPDSVINATQVDIHTDASGAVGTLVGSLRPSVLDAASTLSGATIQTRRVAFTGAVNVTSGTTYWLTFNGNGNTISVCGTGNFGIQASSWSVPKSGSDFFLRFGGGASYTTWPNIFQFELSLGPADTTAPVITGPGSLTTATVSASTNENTTWTHQYSANEGVTWSITGVDSATFTISTGGLLSLSAKNFEVRSDANLDGIFTVTVRATDSSGNIGTQALNVTIVDVSEFPIISINAGASTHAISVAENQTTVITYTGTDPDTGTTLGWYFANNAFDQSKFNLDANTGVLTFKVAPDFEGPTDTNTDNVYRVNIGLFDGANLTTQLLSVTITNINEDSSMATPTIAATAIKGITVNVSVVADTPGRVQFFFNGKRIPNCKAVSTSGAAPTATAVCAWKPAIHGVGNITARVTPTNVGLSASVSPPLRVVISKRTTLR</sequence>
<reference evidence="2" key="1">
    <citation type="submission" date="2020-05" db="EMBL/GenBank/DDBJ databases">
        <authorList>
            <person name="Chiriac C."/>
            <person name="Salcher M."/>
            <person name="Ghai R."/>
            <person name="Kavagutti S V."/>
        </authorList>
    </citation>
    <scope>NUCLEOTIDE SEQUENCE</scope>
</reference>
<dbReference type="SUPFAM" id="SSF49313">
    <property type="entry name" value="Cadherin-like"/>
    <property type="match status" value="1"/>
</dbReference>
<dbReference type="GO" id="GO:0016020">
    <property type="term" value="C:membrane"/>
    <property type="evidence" value="ECO:0007669"/>
    <property type="project" value="InterPro"/>
</dbReference>
<evidence type="ECO:0000313" key="2">
    <source>
        <dbReference type="EMBL" id="CAB4561501.1"/>
    </source>
</evidence>
<dbReference type="PROSITE" id="PS50268">
    <property type="entry name" value="CADHERIN_2"/>
    <property type="match status" value="1"/>
</dbReference>